<feature type="region of interest" description="Disordered" evidence="1">
    <location>
        <begin position="549"/>
        <end position="576"/>
    </location>
</feature>
<feature type="compositionally biased region" description="Polar residues" evidence="1">
    <location>
        <begin position="70"/>
        <end position="104"/>
    </location>
</feature>
<feature type="compositionally biased region" description="Basic residues" evidence="1">
    <location>
        <begin position="1"/>
        <end position="16"/>
    </location>
</feature>
<proteinExistence type="predicted"/>
<feature type="compositionally biased region" description="Acidic residues" evidence="1">
    <location>
        <begin position="549"/>
        <end position="559"/>
    </location>
</feature>
<sequence length="807" mass="86726">MSRKNNKNKSRARRDKKNASSPEGSANSTNNHALPLAAENTTGQAASVDVEGAPSSSLNSDTQSHHRVVSDSSTLVNTSTPDTTPKKNSSSSTGTSPDGRTSPESPKPRKTLAQYKAERAAKLNPSLKPKDNVDLSDEAKAFYVNARIAELLQVAQSSTEENESSQDKPTKDQKEENLAHQNEVVEEAAEVTAEVEKASIKAVLEQIDFAPANIDHQPQRRLSKGKSSPAGSPRRTKSTASMEDVDIPTFTPKIDMDFTTSFKGVEEQPASNDTNSSPLSSRIGSPKISTALESAVIQSLKGKLQEPRRMTISDQKRLINPPEKFADLEAEAANGADISCIRWVRAFCAPWECAWVRTEIPEKVQDRMLLKDLPVRFLGYSPVTGYVDYSKEGLKDGKKKLRASTTSASRKDSTSSSSASDCTESDDSQSPDITQLPDASHSSDASHSADALHSPNGSHSLEAPEDETIPETIHNIDDPTGVTDIPEPPPKAELAVHCPVPEKGLGAVQDEVSNENGVSKEQQGGQEQEISNEQDIPSNEEALKEAEIPNDEAQSDENSNDDHQLSNDKIEKTNLPPFVPNVGDQLCCCASCIMGLPNEHDPCTTITDNGVQQAWNTYDMHFGQPKSHHNVENSAAAETPVVIEKAGAVQEEATDQQSLDAHNSNDEGGVEEDLTPGVGSAEGTAVIRSDSAPLATEGTVEELVHTNVPVDSIANDPSPFNAVDHAYSASSDSETEHEECESIKQTMAAASISGEETRNIGSATVLELIDNIDQEIYHHSEAAKYHLAAVEALQKKRAAILSTSGAR</sequence>
<evidence type="ECO:0000313" key="3">
    <source>
        <dbReference type="Proteomes" id="UP000799772"/>
    </source>
</evidence>
<keyword evidence="3" id="KW-1185">Reference proteome</keyword>
<name>A0A9P4I0D3_9PEZI</name>
<feature type="region of interest" description="Disordered" evidence="1">
    <location>
        <begin position="397"/>
        <end position="495"/>
    </location>
</feature>
<feature type="compositionally biased region" description="Basic and acidic residues" evidence="1">
    <location>
        <begin position="165"/>
        <end position="178"/>
    </location>
</feature>
<feature type="compositionally biased region" description="Polar residues" evidence="1">
    <location>
        <begin position="269"/>
        <end position="284"/>
    </location>
</feature>
<dbReference type="Proteomes" id="UP000799772">
    <property type="component" value="Unassembled WGS sequence"/>
</dbReference>
<dbReference type="AlphaFoldDB" id="A0A9P4I0D3"/>
<evidence type="ECO:0000313" key="2">
    <source>
        <dbReference type="EMBL" id="KAF2092630.1"/>
    </source>
</evidence>
<feature type="region of interest" description="Disordered" evidence="1">
    <location>
        <begin position="265"/>
        <end position="284"/>
    </location>
</feature>
<feature type="region of interest" description="Disordered" evidence="1">
    <location>
        <begin position="210"/>
        <end position="252"/>
    </location>
</feature>
<comment type="caution">
    <text evidence="2">The sequence shown here is derived from an EMBL/GenBank/DDBJ whole genome shotgun (WGS) entry which is preliminary data.</text>
</comment>
<feature type="compositionally biased region" description="Polar residues" evidence="1">
    <location>
        <begin position="514"/>
        <end position="536"/>
    </location>
</feature>
<accession>A0A9P4I0D3</accession>
<feature type="region of interest" description="Disordered" evidence="1">
    <location>
        <begin position="512"/>
        <end position="536"/>
    </location>
</feature>
<feature type="region of interest" description="Disordered" evidence="1">
    <location>
        <begin position="1"/>
        <end position="134"/>
    </location>
</feature>
<organism evidence="2 3">
    <name type="scientific">Rhizodiscina lignyota</name>
    <dbReference type="NCBI Taxonomy" id="1504668"/>
    <lineage>
        <taxon>Eukaryota</taxon>
        <taxon>Fungi</taxon>
        <taxon>Dikarya</taxon>
        <taxon>Ascomycota</taxon>
        <taxon>Pezizomycotina</taxon>
        <taxon>Dothideomycetes</taxon>
        <taxon>Pleosporomycetidae</taxon>
        <taxon>Aulographales</taxon>
        <taxon>Rhizodiscinaceae</taxon>
        <taxon>Rhizodiscina</taxon>
    </lineage>
</organism>
<evidence type="ECO:0000256" key="1">
    <source>
        <dbReference type="SAM" id="MobiDB-lite"/>
    </source>
</evidence>
<feature type="compositionally biased region" description="Low complexity" evidence="1">
    <location>
        <begin position="403"/>
        <end position="422"/>
    </location>
</feature>
<feature type="compositionally biased region" description="Basic and acidic residues" evidence="1">
    <location>
        <begin position="560"/>
        <end position="572"/>
    </location>
</feature>
<protein>
    <submittedName>
        <fullName evidence="2">Uncharacterized protein</fullName>
    </submittedName>
</protein>
<gene>
    <name evidence="2" type="ORF">NA57DRAFT_62340</name>
</gene>
<feature type="region of interest" description="Disordered" evidence="1">
    <location>
        <begin position="155"/>
        <end position="190"/>
    </location>
</feature>
<dbReference type="EMBL" id="ML978144">
    <property type="protein sequence ID" value="KAF2092630.1"/>
    <property type="molecule type" value="Genomic_DNA"/>
</dbReference>
<feature type="compositionally biased region" description="Low complexity" evidence="1">
    <location>
        <begin position="438"/>
        <end position="454"/>
    </location>
</feature>
<reference evidence="2" key="1">
    <citation type="journal article" date="2020" name="Stud. Mycol.">
        <title>101 Dothideomycetes genomes: a test case for predicting lifestyles and emergence of pathogens.</title>
        <authorList>
            <person name="Haridas S."/>
            <person name="Albert R."/>
            <person name="Binder M."/>
            <person name="Bloem J."/>
            <person name="Labutti K."/>
            <person name="Salamov A."/>
            <person name="Andreopoulos B."/>
            <person name="Baker S."/>
            <person name="Barry K."/>
            <person name="Bills G."/>
            <person name="Bluhm B."/>
            <person name="Cannon C."/>
            <person name="Castanera R."/>
            <person name="Culley D."/>
            <person name="Daum C."/>
            <person name="Ezra D."/>
            <person name="Gonzalez J."/>
            <person name="Henrissat B."/>
            <person name="Kuo A."/>
            <person name="Liang C."/>
            <person name="Lipzen A."/>
            <person name="Lutzoni F."/>
            <person name="Magnuson J."/>
            <person name="Mondo S."/>
            <person name="Nolan M."/>
            <person name="Ohm R."/>
            <person name="Pangilinan J."/>
            <person name="Park H.-J."/>
            <person name="Ramirez L."/>
            <person name="Alfaro M."/>
            <person name="Sun H."/>
            <person name="Tritt A."/>
            <person name="Yoshinaga Y."/>
            <person name="Zwiers L.-H."/>
            <person name="Turgeon B."/>
            <person name="Goodwin S."/>
            <person name="Spatafora J."/>
            <person name="Crous P."/>
            <person name="Grigoriev I."/>
        </authorList>
    </citation>
    <scope>NUCLEOTIDE SEQUENCE</scope>
    <source>
        <strain evidence="2">CBS 133067</strain>
    </source>
</reference>
<feature type="compositionally biased region" description="Polar residues" evidence="1">
    <location>
        <begin position="22"/>
        <end position="32"/>
    </location>
</feature>
<feature type="region of interest" description="Disordered" evidence="1">
    <location>
        <begin position="649"/>
        <end position="677"/>
    </location>
</feature>